<accession>A0A7S4C8E4</accession>
<name>A0A7S4C8E4_9EUGL</name>
<dbReference type="GO" id="GO:0000287">
    <property type="term" value="F:magnesium ion binding"/>
    <property type="evidence" value="ECO:0007669"/>
    <property type="project" value="InterPro"/>
</dbReference>
<evidence type="ECO:0000256" key="1">
    <source>
        <dbReference type="SAM" id="MobiDB-lite"/>
    </source>
</evidence>
<dbReference type="AlphaFoldDB" id="A0A7S4C8E4"/>
<organism evidence="2">
    <name type="scientific">Eutreptiella gymnastica</name>
    <dbReference type="NCBI Taxonomy" id="73025"/>
    <lineage>
        <taxon>Eukaryota</taxon>
        <taxon>Discoba</taxon>
        <taxon>Euglenozoa</taxon>
        <taxon>Euglenida</taxon>
        <taxon>Spirocuta</taxon>
        <taxon>Euglenophyceae</taxon>
        <taxon>Eutreptiales</taxon>
        <taxon>Eutreptiaceae</taxon>
        <taxon>Eutreptiella</taxon>
    </lineage>
</organism>
<feature type="compositionally biased region" description="Low complexity" evidence="1">
    <location>
        <begin position="235"/>
        <end position="251"/>
    </location>
</feature>
<dbReference type="Gene3D" id="3.90.470.20">
    <property type="entry name" value="4'-phosphopantetheinyl transferase domain"/>
    <property type="match status" value="2"/>
</dbReference>
<feature type="region of interest" description="Disordered" evidence="1">
    <location>
        <begin position="232"/>
        <end position="251"/>
    </location>
</feature>
<sequence length="487" mass="51678">MLVKGQTFKSRTTPPNPWPTVRRFSLPLREAITPTASREMERWGIMRQSGPGNELYEATWMYNSSLVMLGPCSVGIALLVLAASRRASALYSSTSNSGLVVPATATAVHCVYCNVQESQRCVAQTPAVLQPSECAIALRKALHAEDYIASRVAAKAAVCAALSLPFPHSAPALLISNHSTGRPVVQFVDQVPTDRTPVPACTPALFGRGQNMALSLSHDSGHTVASSLVWRSDDPASTSSPTPAPTASSTPDLTCTAALGLMAEPNWRFGPDVDPDPDPQAKVPNPVLLRSCSGLGVDICLVQRMQRLLARYGLPKAVRHFLTPSDCEVLLLPAPEAPDLQSVNKSSQASDPSLARSSVAVAVPHDSPMHVAIPRQDEHFIAEQMAVGWATKEAVIKAMNGGIPPSRIFLSPSHAALPAPLDCTSVQHMPPSARALAKARTVKLHWKVDLDGERPAEGTASIAVLEIPYAVVANALRDGTGNGHGFA</sequence>
<evidence type="ECO:0000313" key="2">
    <source>
        <dbReference type="EMBL" id="CAE0790005.1"/>
    </source>
</evidence>
<feature type="region of interest" description="Disordered" evidence="1">
    <location>
        <begin position="1"/>
        <end position="20"/>
    </location>
</feature>
<evidence type="ECO:0008006" key="3">
    <source>
        <dbReference type="Google" id="ProtNLM"/>
    </source>
</evidence>
<reference evidence="2" key="1">
    <citation type="submission" date="2021-01" db="EMBL/GenBank/DDBJ databases">
        <authorList>
            <person name="Corre E."/>
            <person name="Pelletier E."/>
            <person name="Niang G."/>
            <person name="Scheremetjew M."/>
            <person name="Finn R."/>
            <person name="Kale V."/>
            <person name="Holt S."/>
            <person name="Cochrane G."/>
            <person name="Meng A."/>
            <person name="Brown T."/>
            <person name="Cohen L."/>
        </authorList>
    </citation>
    <scope>NUCLEOTIDE SEQUENCE</scope>
    <source>
        <strain evidence="2">CCMP1594</strain>
    </source>
</reference>
<dbReference type="GO" id="GO:0008897">
    <property type="term" value="F:holo-[acyl-carrier-protein] synthase activity"/>
    <property type="evidence" value="ECO:0007669"/>
    <property type="project" value="InterPro"/>
</dbReference>
<proteinExistence type="predicted"/>
<protein>
    <recommendedName>
        <fullName evidence="3">4'-phosphopantetheinyl transferase domain-containing protein</fullName>
    </recommendedName>
</protein>
<dbReference type="EMBL" id="HBJA01003492">
    <property type="protein sequence ID" value="CAE0790005.1"/>
    <property type="molecule type" value="Transcribed_RNA"/>
</dbReference>
<gene>
    <name evidence="2" type="ORF">EGYM00163_LOCUS1119</name>
</gene>
<dbReference type="InterPro" id="IPR037143">
    <property type="entry name" value="4-PPantetheinyl_Trfase_dom_sf"/>
</dbReference>